<dbReference type="PROSITE" id="PS51257">
    <property type="entry name" value="PROKAR_LIPOPROTEIN"/>
    <property type="match status" value="1"/>
</dbReference>
<protein>
    <submittedName>
        <fullName evidence="3">GerMN domain-containing protein</fullName>
    </submittedName>
</protein>
<feature type="signal peptide" evidence="1">
    <location>
        <begin position="1"/>
        <end position="22"/>
    </location>
</feature>
<proteinExistence type="predicted"/>
<name>A0A8J7SCL7_9BACT</name>
<dbReference type="Proteomes" id="UP000636888">
    <property type="component" value="Unassembled WGS sequence"/>
</dbReference>
<feature type="domain" description="GerMN" evidence="2">
    <location>
        <begin position="59"/>
        <end position="166"/>
    </location>
</feature>
<organism evidence="3 4">
    <name type="scientific">Geomesophilobacter sediminis</name>
    <dbReference type="NCBI Taxonomy" id="2798584"/>
    <lineage>
        <taxon>Bacteria</taxon>
        <taxon>Pseudomonadati</taxon>
        <taxon>Thermodesulfobacteriota</taxon>
        <taxon>Desulfuromonadia</taxon>
        <taxon>Geobacterales</taxon>
        <taxon>Geobacteraceae</taxon>
        <taxon>Geomesophilobacter</taxon>
    </lineage>
</organism>
<sequence length="282" mass="31006">MKRLMYLVVVALLALAATSCRRDGGSGERPVPVSATPAYEKYFGSAPSSTRGECFAFVIYFPSGVEKGKLVPFPFFSFDKPTLKKVAVERLVTGMEIPAYRGELLNPFPPGTHLLALSERNGLVTLEMSNQGPSDRVLRQAGREALALTLKQFAGVKTVDLIRDGDRTRLKLPAEAAVREPGPPRLLSVVANKGKGRKTVEEVSVLFDRPLKIRELVLTDGQGKGFPGELFHSVFDMAAVLKPREPARFQAGMPLRVRWKVVDRKGREGKGDTLIPLQVHEQ</sequence>
<evidence type="ECO:0000256" key="1">
    <source>
        <dbReference type="SAM" id="SignalP"/>
    </source>
</evidence>
<dbReference type="Pfam" id="PF10646">
    <property type="entry name" value="Germane"/>
    <property type="match status" value="1"/>
</dbReference>
<evidence type="ECO:0000313" key="3">
    <source>
        <dbReference type="EMBL" id="MBJ6727259.1"/>
    </source>
</evidence>
<gene>
    <name evidence="3" type="ORF">JFN93_21315</name>
</gene>
<dbReference type="EMBL" id="JAEMHM010000021">
    <property type="protein sequence ID" value="MBJ6727259.1"/>
    <property type="molecule type" value="Genomic_DNA"/>
</dbReference>
<dbReference type="InterPro" id="IPR019606">
    <property type="entry name" value="GerMN"/>
</dbReference>
<keyword evidence="1" id="KW-0732">Signal</keyword>
<dbReference type="RefSeq" id="WP_199386168.1">
    <property type="nucleotide sequence ID" value="NZ_JAEMHM010000021.1"/>
</dbReference>
<evidence type="ECO:0000313" key="4">
    <source>
        <dbReference type="Proteomes" id="UP000636888"/>
    </source>
</evidence>
<feature type="chain" id="PRO_5035221409" evidence="1">
    <location>
        <begin position="23"/>
        <end position="282"/>
    </location>
</feature>
<evidence type="ECO:0000259" key="2">
    <source>
        <dbReference type="Pfam" id="PF10646"/>
    </source>
</evidence>
<keyword evidence="4" id="KW-1185">Reference proteome</keyword>
<comment type="caution">
    <text evidence="3">The sequence shown here is derived from an EMBL/GenBank/DDBJ whole genome shotgun (WGS) entry which is preliminary data.</text>
</comment>
<accession>A0A8J7SCL7</accession>
<dbReference type="AlphaFoldDB" id="A0A8J7SCL7"/>
<reference evidence="3" key="1">
    <citation type="submission" date="2020-12" db="EMBL/GenBank/DDBJ databases">
        <title>Geomonas sp. Red875, isolated from river sediment.</title>
        <authorList>
            <person name="Xu Z."/>
            <person name="Zhang Z."/>
            <person name="Masuda Y."/>
            <person name="Itoh H."/>
            <person name="Senoo K."/>
        </authorList>
    </citation>
    <scope>NUCLEOTIDE SEQUENCE</scope>
    <source>
        <strain evidence="3">Red875</strain>
    </source>
</reference>